<evidence type="ECO:0000256" key="7">
    <source>
        <dbReference type="ARBA" id="ARBA00023315"/>
    </source>
</evidence>
<dbReference type="PANTHER" id="PTHR11735">
    <property type="entry name" value="TRNA N6-ADENOSINE THREONYLCARBAMOYLTRANSFERASE"/>
    <property type="match status" value="1"/>
</dbReference>
<dbReference type="PANTHER" id="PTHR11735:SF6">
    <property type="entry name" value="TRNA N6-ADENOSINE THREONYLCARBAMOYLTRANSFERASE, MITOCHONDRIAL"/>
    <property type="match status" value="1"/>
</dbReference>
<evidence type="ECO:0000256" key="1">
    <source>
        <dbReference type="ARBA" id="ARBA00012156"/>
    </source>
</evidence>
<feature type="non-terminal residue" evidence="10">
    <location>
        <position position="243"/>
    </location>
</feature>
<dbReference type="SUPFAM" id="SSF53067">
    <property type="entry name" value="Actin-like ATPase domain"/>
    <property type="match status" value="1"/>
</dbReference>
<dbReference type="Gene3D" id="3.30.420.40">
    <property type="match status" value="2"/>
</dbReference>
<dbReference type="GO" id="GO:0008033">
    <property type="term" value="P:tRNA processing"/>
    <property type="evidence" value="ECO:0007669"/>
    <property type="project" value="UniProtKB-KW"/>
</dbReference>
<evidence type="ECO:0000256" key="4">
    <source>
        <dbReference type="ARBA" id="ARBA00022694"/>
    </source>
</evidence>
<organism evidence="10">
    <name type="scientific">marine sediment metagenome</name>
    <dbReference type="NCBI Taxonomy" id="412755"/>
    <lineage>
        <taxon>unclassified sequences</taxon>
        <taxon>metagenomes</taxon>
        <taxon>ecological metagenomes</taxon>
    </lineage>
</organism>
<dbReference type="GO" id="GO:0046872">
    <property type="term" value="F:metal ion binding"/>
    <property type="evidence" value="ECO:0007669"/>
    <property type="project" value="UniProtKB-KW"/>
</dbReference>
<proteinExistence type="predicted"/>
<evidence type="ECO:0000256" key="3">
    <source>
        <dbReference type="ARBA" id="ARBA00022679"/>
    </source>
</evidence>
<dbReference type="Pfam" id="PF00814">
    <property type="entry name" value="TsaD"/>
    <property type="match status" value="1"/>
</dbReference>
<evidence type="ECO:0000256" key="2">
    <source>
        <dbReference type="ARBA" id="ARBA00022490"/>
    </source>
</evidence>
<reference evidence="10" key="1">
    <citation type="journal article" date="2014" name="Front. Microbiol.">
        <title>High frequency of phylogenetically diverse reductive dehalogenase-homologous genes in deep subseafloor sedimentary metagenomes.</title>
        <authorList>
            <person name="Kawai M."/>
            <person name="Futagami T."/>
            <person name="Toyoda A."/>
            <person name="Takaki Y."/>
            <person name="Nishi S."/>
            <person name="Hori S."/>
            <person name="Arai W."/>
            <person name="Tsubouchi T."/>
            <person name="Morono Y."/>
            <person name="Uchiyama I."/>
            <person name="Ito T."/>
            <person name="Fujiyama A."/>
            <person name="Inagaki F."/>
            <person name="Takami H."/>
        </authorList>
    </citation>
    <scope>NUCLEOTIDE SEQUENCE</scope>
    <source>
        <strain evidence="10">Expedition CK06-06</strain>
    </source>
</reference>
<dbReference type="FunFam" id="3.30.420.40:FF:000040">
    <property type="entry name" value="tRNA N6-adenosine threonylcarbamoyltransferase"/>
    <property type="match status" value="1"/>
</dbReference>
<dbReference type="InterPro" id="IPR017861">
    <property type="entry name" value="KAE1/TsaD"/>
</dbReference>
<keyword evidence="2" id="KW-0963">Cytoplasm</keyword>
<evidence type="ECO:0000256" key="8">
    <source>
        <dbReference type="ARBA" id="ARBA00048117"/>
    </source>
</evidence>
<feature type="non-terminal residue" evidence="10">
    <location>
        <position position="1"/>
    </location>
</feature>
<keyword evidence="3" id="KW-0808">Transferase</keyword>
<comment type="caution">
    <text evidence="10">The sequence shown here is derived from an EMBL/GenBank/DDBJ whole genome shotgun (WGS) entry which is preliminary data.</text>
</comment>
<dbReference type="GO" id="GO:0061711">
    <property type="term" value="F:tRNA N(6)-L-threonylcarbamoyladenine synthase activity"/>
    <property type="evidence" value="ECO:0007669"/>
    <property type="project" value="UniProtKB-EC"/>
</dbReference>
<dbReference type="AlphaFoldDB" id="X1K8D6"/>
<dbReference type="PRINTS" id="PR00789">
    <property type="entry name" value="OSIALOPTASE"/>
</dbReference>
<feature type="domain" description="Gcp-like" evidence="9">
    <location>
        <begin position="2"/>
        <end position="241"/>
    </location>
</feature>
<comment type="catalytic activity">
    <reaction evidence="8">
        <text>L-threonylcarbamoyladenylate + adenosine(37) in tRNA = N(6)-L-threonylcarbamoyladenosine(37) in tRNA + AMP + H(+)</text>
        <dbReference type="Rhea" id="RHEA:37059"/>
        <dbReference type="Rhea" id="RHEA-COMP:10162"/>
        <dbReference type="Rhea" id="RHEA-COMP:10163"/>
        <dbReference type="ChEBI" id="CHEBI:15378"/>
        <dbReference type="ChEBI" id="CHEBI:73682"/>
        <dbReference type="ChEBI" id="CHEBI:74411"/>
        <dbReference type="ChEBI" id="CHEBI:74418"/>
        <dbReference type="ChEBI" id="CHEBI:456215"/>
        <dbReference type="EC" id="2.3.1.234"/>
    </reaction>
</comment>
<accession>X1K8D6</accession>
<sequence length="243" mass="26230">GFSDLDGIAVTYGPGLVGALLVGLSTAKAMAYSNNLPFIGINHLEAHIYANYLEHPSLKSPFLALIVSGGHSDLVYVKDYGGYEVLGRTRDDAPGEAFDKIAKFLKLGYPGGPIIDKMAKRGDPKAIPFPRSCFKAKETLDFSFSGIKTAVVNYIAKYQLDSETVGQWDSQTVKLSNRQTAKPQGPSPTLPNIAASFQEAVVDMLIKNTLKGAKIKRAKKIVLAGGVASNSRLRERLREEATV</sequence>
<dbReference type="NCBIfam" id="TIGR00329">
    <property type="entry name" value="gcp_kae1"/>
    <property type="match status" value="1"/>
</dbReference>
<gene>
    <name evidence="10" type="ORF">S03H2_59972</name>
</gene>
<dbReference type="EMBL" id="BARU01038607">
    <property type="protein sequence ID" value="GAH86484.1"/>
    <property type="molecule type" value="Genomic_DNA"/>
</dbReference>
<evidence type="ECO:0000256" key="5">
    <source>
        <dbReference type="ARBA" id="ARBA00022723"/>
    </source>
</evidence>
<dbReference type="EC" id="2.3.1.234" evidence="1"/>
<keyword evidence="5" id="KW-0479">Metal-binding</keyword>
<dbReference type="InterPro" id="IPR000905">
    <property type="entry name" value="Gcp-like_dom"/>
</dbReference>
<evidence type="ECO:0000313" key="10">
    <source>
        <dbReference type="EMBL" id="GAH86484.1"/>
    </source>
</evidence>
<protein>
    <recommendedName>
        <fullName evidence="1">N(6)-L-threonylcarbamoyladenine synthase</fullName>
        <ecNumber evidence="1">2.3.1.234</ecNumber>
    </recommendedName>
</protein>
<keyword evidence="7" id="KW-0012">Acyltransferase</keyword>
<evidence type="ECO:0000256" key="6">
    <source>
        <dbReference type="ARBA" id="ARBA00023004"/>
    </source>
</evidence>
<evidence type="ECO:0000259" key="9">
    <source>
        <dbReference type="Pfam" id="PF00814"/>
    </source>
</evidence>
<name>X1K8D6_9ZZZZ</name>
<dbReference type="InterPro" id="IPR043129">
    <property type="entry name" value="ATPase_NBD"/>
</dbReference>
<keyword evidence="4" id="KW-0819">tRNA processing</keyword>
<keyword evidence="6" id="KW-0408">Iron</keyword>